<dbReference type="Proteomes" id="UP001499988">
    <property type="component" value="Unassembled WGS sequence"/>
</dbReference>
<dbReference type="Gene3D" id="3.30.750.24">
    <property type="entry name" value="STAS domain"/>
    <property type="match status" value="1"/>
</dbReference>
<evidence type="ECO:0000256" key="2">
    <source>
        <dbReference type="RuleBase" id="RU003749"/>
    </source>
</evidence>
<dbReference type="EMBL" id="BAABJZ010000107">
    <property type="protein sequence ID" value="GAA4904094.1"/>
    <property type="molecule type" value="Genomic_DNA"/>
</dbReference>
<organism evidence="4 5">
    <name type="scientific">Ferrimonas pelagia</name>
    <dbReference type="NCBI Taxonomy" id="1177826"/>
    <lineage>
        <taxon>Bacteria</taxon>
        <taxon>Pseudomonadati</taxon>
        <taxon>Pseudomonadota</taxon>
        <taxon>Gammaproteobacteria</taxon>
        <taxon>Alteromonadales</taxon>
        <taxon>Ferrimonadaceae</taxon>
        <taxon>Ferrimonas</taxon>
    </lineage>
</organism>
<dbReference type="RefSeq" id="WP_345337586.1">
    <property type="nucleotide sequence ID" value="NZ_BAABJZ010000107.1"/>
</dbReference>
<protein>
    <recommendedName>
        <fullName evidence="2">Anti-sigma factor antagonist</fullName>
    </recommendedName>
</protein>
<evidence type="ECO:0000313" key="5">
    <source>
        <dbReference type="Proteomes" id="UP001499988"/>
    </source>
</evidence>
<dbReference type="InterPro" id="IPR003658">
    <property type="entry name" value="Anti-sigma_ant"/>
</dbReference>
<dbReference type="SUPFAM" id="SSF52091">
    <property type="entry name" value="SpoIIaa-like"/>
    <property type="match status" value="1"/>
</dbReference>
<reference evidence="5" key="1">
    <citation type="journal article" date="2019" name="Int. J. Syst. Evol. Microbiol.">
        <title>The Global Catalogue of Microorganisms (GCM) 10K type strain sequencing project: providing services to taxonomists for standard genome sequencing and annotation.</title>
        <authorList>
            <consortium name="The Broad Institute Genomics Platform"/>
            <consortium name="The Broad Institute Genome Sequencing Center for Infectious Disease"/>
            <person name="Wu L."/>
            <person name="Ma J."/>
        </authorList>
    </citation>
    <scope>NUCLEOTIDE SEQUENCE [LARGE SCALE GENOMIC DNA]</scope>
    <source>
        <strain evidence="5">JCM 18401</strain>
    </source>
</reference>
<dbReference type="InterPro" id="IPR002645">
    <property type="entry name" value="STAS_dom"/>
</dbReference>
<dbReference type="NCBIfam" id="TIGR00377">
    <property type="entry name" value="ant_ant_sig"/>
    <property type="match status" value="1"/>
</dbReference>
<dbReference type="InterPro" id="IPR036513">
    <property type="entry name" value="STAS_dom_sf"/>
</dbReference>
<feature type="domain" description="STAS" evidence="3">
    <location>
        <begin position="21"/>
        <end position="108"/>
    </location>
</feature>
<dbReference type="PROSITE" id="PS50801">
    <property type="entry name" value="STAS"/>
    <property type="match status" value="1"/>
</dbReference>
<sequence length="108" mass="11458">MEISTSQHAGNLVIHIHANRLDAASAMTFKQAVEAALPDKGAGIILDLAEVSFMDSSGLGAVVAVHKGLHGGQIKVVGLQQAVQELFRLTRMDRIFQCHGSVNEAIKA</sequence>
<gene>
    <name evidence="4" type="ORF">GCM10023333_43050</name>
</gene>
<comment type="similarity">
    <text evidence="1 2">Belongs to the anti-sigma-factor antagonist family.</text>
</comment>
<dbReference type="Pfam" id="PF01740">
    <property type="entry name" value="STAS"/>
    <property type="match status" value="1"/>
</dbReference>
<evidence type="ECO:0000313" key="4">
    <source>
        <dbReference type="EMBL" id="GAA4904094.1"/>
    </source>
</evidence>
<evidence type="ECO:0000256" key="1">
    <source>
        <dbReference type="ARBA" id="ARBA00009013"/>
    </source>
</evidence>
<dbReference type="CDD" id="cd07043">
    <property type="entry name" value="STAS_anti-anti-sigma_factors"/>
    <property type="match status" value="1"/>
</dbReference>
<proteinExistence type="inferred from homology"/>
<name>A0ABP9FID4_9GAMM</name>
<keyword evidence="5" id="KW-1185">Reference proteome</keyword>
<dbReference type="PANTHER" id="PTHR33495">
    <property type="entry name" value="ANTI-SIGMA FACTOR ANTAGONIST TM_1081-RELATED-RELATED"/>
    <property type="match status" value="1"/>
</dbReference>
<comment type="caution">
    <text evidence="4">The sequence shown here is derived from an EMBL/GenBank/DDBJ whole genome shotgun (WGS) entry which is preliminary data.</text>
</comment>
<dbReference type="PANTHER" id="PTHR33495:SF2">
    <property type="entry name" value="ANTI-SIGMA FACTOR ANTAGONIST TM_1081-RELATED"/>
    <property type="match status" value="1"/>
</dbReference>
<accession>A0ABP9FID4</accession>
<evidence type="ECO:0000259" key="3">
    <source>
        <dbReference type="PROSITE" id="PS50801"/>
    </source>
</evidence>